<feature type="domain" description="HAMP" evidence="6">
    <location>
        <begin position="339"/>
        <end position="391"/>
    </location>
</feature>
<keyword evidence="8" id="KW-1185">Reference proteome</keyword>
<dbReference type="OrthoDB" id="6846832at2"/>
<protein>
    <submittedName>
        <fullName evidence="7">Chemotaxis protein</fullName>
    </submittedName>
</protein>
<evidence type="ECO:0000256" key="1">
    <source>
        <dbReference type="ARBA" id="ARBA00004370"/>
    </source>
</evidence>
<dbReference type="Gene3D" id="6.10.340.10">
    <property type="match status" value="1"/>
</dbReference>
<dbReference type="GO" id="GO:0016020">
    <property type="term" value="C:membrane"/>
    <property type="evidence" value="ECO:0007669"/>
    <property type="project" value="UniProtKB-SubCell"/>
</dbReference>
<dbReference type="InterPro" id="IPR004089">
    <property type="entry name" value="MCPsignal_dom"/>
</dbReference>
<feature type="domain" description="Methyl-accepting transducer" evidence="5">
    <location>
        <begin position="396"/>
        <end position="632"/>
    </location>
</feature>
<dbReference type="PROSITE" id="PS50111">
    <property type="entry name" value="CHEMOTAXIS_TRANSDUC_2"/>
    <property type="match status" value="1"/>
</dbReference>
<dbReference type="PANTHER" id="PTHR32089">
    <property type="entry name" value="METHYL-ACCEPTING CHEMOTAXIS PROTEIN MCPB"/>
    <property type="match status" value="1"/>
</dbReference>
<dbReference type="Gene3D" id="1.10.287.950">
    <property type="entry name" value="Methyl-accepting chemotaxis protein"/>
    <property type="match status" value="1"/>
</dbReference>
<dbReference type="SMART" id="SM00283">
    <property type="entry name" value="MA"/>
    <property type="match status" value="1"/>
</dbReference>
<dbReference type="STRING" id="1656094.BFC18_01315"/>
<evidence type="ECO:0000259" key="5">
    <source>
        <dbReference type="PROSITE" id="PS50111"/>
    </source>
</evidence>
<evidence type="ECO:0000259" key="6">
    <source>
        <dbReference type="PROSITE" id="PS50885"/>
    </source>
</evidence>
<dbReference type="AlphaFoldDB" id="A0A1E7Z591"/>
<dbReference type="PROSITE" id="PS50885">
    <property type="entry name" value="HAMP"/>
    <property type="match status" value="1"/>
</dbReference>
<organism evidence="7 8">
    <name type="scientific">Alteromonas confluentis</name>
    <dbReference type="NCBI Taxonomy" id="1656094"/>
    <lineage>
        <taxon>Bacteria</taxon>
        <taxon>Pseudomonadati</taxon>
        <taxon>Pseudomonadota</taxon>
        <taxon>Gammaproteobacteria</taxon>
        <taxon>Alteromonadales</taxon>
        <taxon>Alteromonadaceae</taxon>
        <taxon>Alteromonas/Salinimonas group</taxon>
        <taxon>Alteromonas</taxon>
    </lineage>
</organism>
<proteinExistence type="inferred from homology"/>
<dbReference type="RefSeq" id="WP_070127760.1">
    <property type="nucleotide sequence ID" value="NZ_MDHN01000045.1"/>
</dbReference>
<evidence type="ECO:0000256" key="2">
    <source>
        <dbReference type="ARBA" id="ARBA00023224"/>
    </source>
</evidence>
<dbReference type="GO" id="GO:0007165">
    <property type="term" value="P:signal transduction"/>
    <property type="evidence" value="ECO:0007669"/>
    <property type="project" value="UniProtKB-KW"/>
</dbReference>
<sequence length="668" mass="72286">MRLTVVQKITLGFALFGCLLLITSLLAYLGLTDIRQSARAVVAEKMPLQTSMMSLKTDSQLLANISVNGYFTEEATALKENHAEFAALSEVLAEEMSVFDTHFSNNQEAAQAVESTQLFISESMKMYAALEESKEDQFSLAEKLTSAQAHINEAGALMMDLSFLESDQPGFDALAGLGTNIDNKLITLSALVGELVESVKPNQSAKLISDLNYQLSNLDVDKAYFLRSADGMDTDGIVEKFQSEYAEVVQFIEGDNGIIALQENKIARIELAANSRLIANTAFTDAMATINTLYDEVSAETLEGQNLILDTVQDSLLDTLIVCGIGLLAAVILTLTVRKSIAGPLGRINAGLGRLSQGDLSYRLAQDGNDEFADLAAKVNSLADALRELIGNIQDKERAVLSVAQESMKMGERSLSLVDQQRDRVHQTSADTDNVRETSQKNLAMIEQALNELNGVAEQATATSDMVKQNRQQVAEQSAQALESATIIGRLEENSKNIGSILDVIKTIAEQTNLLALNAAIEAARAGEQGRGFAVVADEVRTLANRTQNSTEEIESMIGSLQRDAQNAVTAINISKEKAEQGVSVSEQVYQQVNDISDVIAKLQAFNKSFVQDTHAQNALLTAVAGNLDAIVKLADESAQSTRQANESSGRVDKQMEGLRAVIERFKV</sequence>
<comment type="subcellular location">
    <subcellularLocation>
        <location evidence="1">Membrane</location>
    </subcellularLocation>
</comment>
<keyword evidence="2 4" id="KW-0807">Transducer</keyword>
<dbReference type="EMBL" id="MDHN01000045">
    <property type="protein sequence ID" value="OFC68719.1"/>
    <property type="molecule type" value="Genomic_DNA"/>
</dbReference>
<dbReference type="InterPro" id="IPR003660">
    <property type="entry name" value="HAMP_dom"/>
</dbReference>
<comment type="caution">
    <text evidence="7">The sequence shown here is derived from an EMBL/GenBank/DDBJ whole genome shotgun (WGS) entry which is preliminary data.</text>
</comment>
<gene>
    <name evidence="7" type="ORF">BFC18_01315</name>
</gene>
<evidence type="ECO:0000256" key="3">
    <source>
        <dbReference type="ARBA" id="ARBA00029447"/>
    </source>
</evidence>
<dbReference type="SUPFAM" id="SSF58104">
    <property type="entry name" value="Methyl-accepting chemotaxis protein (MCP) signaling domain"/>
    <property type="match status" value="1"/>
</dbReference>
<dbReference type="CDD" id="cd06225">
    <property type="entry name" value="HAMP"/>
    <property type="match status" value="1"/>
</dbReference>
<comment type="similarity">
    <text evidence="3">Belongs to the methyl-accepting chemotaxis (MCP) protein family.</text>
</comment>
<dbReference type="Proteomes" id="UP000175691">
    <property type="component" value="Unassembled WGS sequence"/>
</dbReference>
<dbReference type="Pfam" id="PF00672">
    <property type="entry name" value="HAMP"/>
    <property type="match status" value="1"/>
</dbReference>
<dbReference type="FunFam" id="1.10.287.950:FF:000001">
    <property type="entry name" value="Methyl-accepting chemotaxis sensory transducer"/>
    <property type="match status" value="1"/>
</dbReference>
<evidence type="ECO:0000313" key="8">
    <source>
        <dbReference type="Proteomes" id="UP000175691"/>
    </source>
</evidence>
<dbReference type="PANTHER" id="PTHR32089:SF112">
    <property type="entry name" value="LYSOZYME-LIKE PROTEIN-RELATED"/>
    <property type="match status" value="1"/>
</dbReference>
<dbReference type="SMART" id="SM00304">
    <property type="entry name" value="HAMP"/>
    <property type="match status" value="1"/>
</dbReference>
<name>A0A1E7Z591_9ALTE</name>
<evidence type="ECO:0000256" key="4">
    <source>
        <dbReference type="PROSITE-ProRule" id="PRU00284"/>
    </source>
</evidence>
<dbReference type="Pfam" id="PF00015">
    <property type="entry name" value="MCPsignal"/>
    <property type="match status" value="1"/>
</dbReference>
<accession>A0A1E7Z591</accession>
<dbReference type="GO" id="GO:0006935">
    <property type="term" value="P:chemotaxis"/>
    <property type="evidence" value="ECO:0007669"/>
    <property type="project" value="UniProtKB-ARBA"/>
</dbReference>
<evidence type="ECO:0000313" key="7">
    <source>
        <dbReference type="EMBL" id="OFC68719.1"/>
    </source>
</evidence>
<reference evidence="7 8" key="1">
    <citation type="submission" date="2016-08" db="EMBL/GenBank/DDBJ databases">
        <authorList>
            <person name="Seilhamer J.J."/>
        </authorList>
    </citation>
    <scope>NUCLEOTIDE SEQUENCE [LARGE SCALE GENOMIC DNA]</scope>
    <source>
        <strain evidence="7 8">KCTC 42603</strain>
    </source>
</reference>